<evidence type="ECO:0000256" key="2">
    <source>
        <dbReference type="ARBA" id="ARBA00022771"/>
    </source>
</evidence>
<dbReference type="AlphaFoldDB" id="A0A812LH56"/>
<comment type="caution">
    <text evidence="7">The sequence shown here is derived from an EMBL/GenBank/DDBJ whole genome shotgun (WGS) entry which is preliminary data.</text>
</comment>
<keyword evidence="2 4" id="KW-0863">Zinc-finger</keyword>
<name>A0A812LH56_9DINO</name>
<organism evidence="7 8">
    <name type="scientific">Symbiodinium natans</name>
    <dbReference type="NCBI Taxonomy" id="878477"/>
    <lineage>
        <taxon>Eukaryota</taxon>
        <taxon>Sar</taxon>
        <taxon>Alveolata</taxon>
        <taxon>Dinophyceae</taxon>
        <taxon>Suessiales</taxon>
        <taxon>Symbiodiniaceae</taxon>
        <taxon>Symbiodinium</taxon>
    </lineage>
</organism>
<dbReference type="InterPro" id="IPR036691">
    <property type="entry name" value="Endo/exonu/phosph_ase_sf"/>
</dbReference>
<dbReference type="Pfam" id="PF01363">
    <property type="entry name" value="FYVE"/>
    <property type="match status" value="1"/>
</dbReference>
<dbReference type="Gene3D" id="3.60.10.10">
    <property type="entry name" value="Endonuclease/exonuclease/phosphatase"/>
    <property type="match status" value="1"/>
</dbReference>
<dbReference type="PROSITE" id="PS50178">
    <property type="entry name" value="ZF_FYVE"/>
    <property type="match status" value="1"/>
</dbReference>
<keyword evidence="8" id="KW-1185">Reference proteome</keyword>
<reference evidence="7" key="1">
    <citation type="submission" date="2021-02" db="EMBL/GenBank/DDBJ databases">
        <authorList>
            <person name="Dougan E. K."/>
            <person name="Rhodes N."/>
            <person name="Thang M."/>
            <person name="Chan C."/>
        </authorList>
    </citation>
    <scope>NUCLEOTIDE SEQUENCE</scope>
</reference>
<dbReference type="EMBL" id="CAJNDS010000924">
    <property type="protein sequence ID" value="CAE7240994.1"/>
    <property type="molecule type" value="Genomic_DNA"/>
</dbReference>
<dbReference type="SUPFAM" id="SSF57903">
    <property type="entry name" value="FYVE/PHD zinc finger"/>
    <property type="match status" value="1"/>
</dbReference>
<dbReference type="SMART" id="SM00064">
    <property type="entry name" value="FYVE"/>
    <property type="match status" value="1"/>
</dbReference>
<dbReference type="Proteomes" id="UP000604046">
    <property type="component" value="Unassembled WGS sequence"/>
</dbReference>
<evidence type="ECO:0000259" key="6">
    <source>
        <dbReference type="PROSITE" id="PS50178"/>
    </source>
</evidence>
<dbReference type="InterPro" id="IPR013083">
    <property type="entry name" value="Znf_RING/FYVE/PHD"/>
</dbReference>
<dbReference type="SUPFAM" id="SSF56219">
    <property type="entry name" value="DNase I-like"/>
    <property type="match status" value="1"/>
</dbReference>
<dbReference type="InterPro" id="IPR000306">
    <property type="entry name" value="Znf_FYVE"/>
</dbReference>
<dbReference type="OrthoDB" id="79871at2759"/>
<dbReference type="InterPro" id="IPR052113">
    <property type="entry name" value="FYVE-type_Zinc_Finger"/>
</dbReference>
<proteinExistence type="predicted"/>
<evidence type="ECO:0000256" key="3">
    <source>
        <dbReference type="ARBA" id="ARBA00022833"/>
    </source>
</evidence>
<feature type="compositionally biased region" description="Acidic residues" evidence="5">
    <location>
        <begin position="445"/>
        <end position="454"/>
    </location>
</feature>
<keyword evidence="1" id="KW-0479">Metal-binding</keyword>
<evidence type="ECO:0000256" key="5">
    <source>
        <dbReference type="SAM" id="MobiDB-lite"/>
    </source>
</evidence>
<evidence type="ECO:0000256" key="4">
    <source>
        <dbReference type="PROSITE-ProRule" id="PRU00091"/>
    </source>
</evidence>
<accession>A0A812LH56</accession>
<dbReference type="PANTHER" id="PTHR39490:SF8">
    <property type="entry name" value="ZINC FINGER FYVE DOMAIN-CONTAINING PROTEIN 21"/>
    <property type="match status" value="1"/>
</dbReference>
<gene>
    <name evidence="7" type="primary">slob1</name>
    <name evidence="7" type="ORF">SNAT2548_LOCUS10848</name>
</gene>
<dbReference type="InterPro" id="IPR011011">
    <property type="entry name" value="Znf_FYVE_PHD"/>
</dbReference>
<evidence type="ECO:0000313" key="8">
    <source>
        <dbReference type="Proteomes" id="UP000604046"/>
    </source>
</evidence>
<sequence length="577" mass="63052">MAMSVEDFCDTSATPGRHYRFRFLTFNLANSQQLQSSDAIQGLFGQPLERSLASPLSDGSDPDAIFVSFPESCLDIASLSEQLGTIFPRCRLQAQSAAAESKQTKSTKVRALIEEVAARHSGDMQTLLIHDDARFQEDAATIFGLLTDVTVAGVRVPNPKKSFVGQGVAESGGARFGFIGAHFPITQLAALLDSEDLRTRAAKAEGSTLQAAKRLLAAGLRSVLRTAASTMSVDGNTVLFLQGDLNSRTLLEGSRCKDVLLEVFKDRPLQRAIQRGLELPSGRWHEVGAGSSESLRAAALPVTYKFQPNPAEASALDEALRIGDVLEEASKARLFPNAPSGEQGVHVPEKYRETMVDAEEACSRWGLAFKKSAFRPFRFPACPDRMIYWAADSLNERMSWELPQGGYQVNFEQLGSDHKPVWLDLSLHIAPPLERAASPEKEREGEVEDLDDFDSLPGEGAGTSQPSTAPPLHPTSVGSVMSWWARCRPNLRPGRDWNWTPDRDAADCEICDVPFSLLRRRHHCRHCGRCVCDGCSPVDGWRCIPEVDPARPSRLCLDCAPAERSSASAYPSGGTRV</sequence>
<keyword evidence="3" id="KW-0862">Zinc</keyword>
<dbReference type="InterPro" id="IPR017455">
    <property type="entry name" value="Znf_FYVE-rel"/>
</dbReference>
<feature type="domain" description="FYVE-type" evidence="6">
    <location>
        <begin position="502"/>
        <end position="564"/>
    </location>
</feature>
<evidence type="ECO:0000313" key="7">
    <source>
        <dbReference type="EMBL" id="CAE7240994.1"/>
    </source>
</evidence>
<dbReference type="PANTHER" id="PTHR39490">
    <property type="entry name" value="ARRESTIN DOMAIN-CONTAINING PROTEIN D"/>
    <property type="match status" value="1"/>
</dbReference>
<dbReference type="Gene3D" id="3.30.40.10">
    <property type="entry name" value="Zinc/RING finger domain, C3HC4 (zinc finger)"/>
    <property type="match status" value="1"/>
</dbReference>
<feature type="region of interest" description="Disordered" evidence="5">
    <location>
        <begin position="433"/>
        <end position="474"/>
    </location>
</feature>
<dbReference type="GO" id="GO:0008270">
    <property type="term" value="F:zinc ion binding"/>
    <property type="evidence" value="ECO:0007669"/>
    <property type="project" value="UniProtKB-KW"/>
</dbReference>
<evidence type="ECO:0000256" key="1">
    <source>
        <dbReference type="ARBA" id="ARBA00022723"/>
    </source>
</evidence>
<protein>
    <submittedName>
        <fullName evidence="7">Slob1 protein</fullName>
    </submittedName>
</protein>
<dbReference type="CDD" id="cd00065">
    <property type="entry name" value="FYVE_like_SF"/>
    <property type="match status" value="1"/>
</dbReference>